<sequence>MLPTSAFANSKDEWSSKWSERTHRTYLWTLGIQTGPSSLDKDDNENLDHDIISANDYKFHIYPSPRLSLQSDTIMTLPALKPPTPSSASDSFLYHSTRSRFPSSSNELRKIRHFSSCDEGLRLSLPFSPRQPRLVSRRSRILSNKPLDRLDIKINKHSASLSLSSLEVPSNHARGRAVRPPSLNDLKVKKLTPAIILTPPTSPNPRRASVISFSSFISEHQSESASSAYEDIDSLSPASDESWNDDYDTQLAPPVTIDKLLIGSPENAHVPLHTFSESAFKVISSEKLEGKYTSIDSDEIMDNHSYLHPGRHGWVVPIISSATSSSQSNMLGVHVCPNNPCGSHIFLRVRSDRVRHPRYQYIGFYRVYNEDKVVTTDLDLKNSTREDSDKQVPRAGDGIEAVTSTVPGPRESSITTRVENTFSLRFIHFDWKLYATLRRQENLELIELVSAASGEIGGLLDYANPSLSHKKNERCSKRNDSSSIKRIVTEGGVDFEMTPLPVVWNHGSYKTQY</sequence>
<dbReference type="InParanoid" id="A0A286UVH3"/>
<evidence type="ECO:0000313" key="1">
    <source>
        <dbReference type="EMBL" id="PAV23445.1"/>
    </source>
</evidence>
<dbReference type="EMBL" id="NBII01000001">
    <property type="protein sequence ID" value="PAV23445.1"/>
    <property type="molecule type" value="Genomic_DNA"/>
</dbReference>
<evidence type="ECO:0000313" key="2">
    <source>
        <dbReference type="Proteomes" id="UP000217199"/>
    </source>
</evidence>
<comment type="caution">
    <text evidence="1">The sequence shown here is derived from an EMBL/GenBank/DDBJ whole genome shotgun (WGS) entry which is preliminary data.</text>
</comment>
<dbReference type="Proteomes" id="UP000217199">
    <property type="component" value="Unassembled WGS sequence"/>
</dbReference>
<dbReference type="AlphaFoldDB" id="A0A286UVH3"/>
<dbReference type="OrthoDB" id="10600811at2759"/>
<organism evidence="1 2">
    <name type="scientific">Pyrrhoderma noxium</name>
    <dbReference type="NCBI Taxonomy" id="2282107"/>
    <lineage>
        <taxon>Eukaryota</taxon>
        <taxon>Fungi</taxon>
        <taxon>Dikarya</taxon>
        <taxon>Basidiomycota</taxon>
        <taxon>Agaricomycotina</taxon>
        <taxon>Agaricomycetes</taxon>
        <taxon>Hymenochaetales</taxon>
        <taxon>Hymenochaetaceae</taxon>
        <taxon>Pyrrhoderma</taxon>
    </lineage>
</organism>
<name>A0A286UVH3_9AGAM</name>
<protein>
    <submittedName>
        <fullName evidence="1">Uncharacterized protein</fullName>
    </submittedName>
</protein>
<accession>A0A286UVH3</accession>
<reference evidence="1 2" key="1">
    <citation type="journal article" date="2017" name="Mol. Ecol.">
        <title>Comparative and population genomic landscape of Phellinus noxius: A hypervariable fungus causing root rot in trees.</title>
        <authorList>
            <person name="Chung C.L."/>
            <person name="Lee T.J."/>
            <person name="Akiba M."/>
            <person name="Lee H.H."/>
            <person name="Kuo T.H."/>
            <person name="Liu D."/>
            <person name="Ke H.M."/>
            <person name="Yokoi T."/>
            <person name="Roa M.B."/>
            <person name="Lu M.J."/>
            <person name="Chang Y.Y."/>
            <person name="Ann P.J."/>
            <person name="Tsai J.N."/>
            <person name="Chen C.Y."/>
            <person name="Tzean S.S."/>
            <person name="Ota Y."/>
            <person name="Hattori T."/>
            <person name="Sahashi N."/>
            <person name="Liou R.F."/>
            <person name="Kikuchi T."/>
            <person name="Tsai I.J."/>
        </authorList>
    </citation>
    <scope>NUCLEOTIDE SEQUENCE [LARGE SCALE GENOMIC DNA]</scope>
    <source>
        <strain evidence="1 2">FFPRI411160</strain>
    </source>
</reference>
<keyword evidence="2" id="KW-1185">Reference proteome</keyword>
<gene>
    <name evidence="1" type="ORF">PNOK_0051300</name>
</gene>
<proteinExistence type="predicted"/>